<evidence type="ECO:0000259" key="1">
    <source>
        <dbReference type="Pfam" id="PF01522"/>
    </source>
</evidence>
<dbReference type="Gene3D" id="3.20.20.370">
    <property type="entry name" value="Glycoside hydrolase/deacetylase"/>
    <property type="match status" value="1"/>
</dbReference>
<dbReference type="SUPFAM" id="SSF88713">
    <property type="entry name" value="Glycoside hydrolase/deacetylase"/>
    <property type="match status" value="1"/>
</dbReference>
<dbReference type="GO" id="GO:0016810">
    <property type="term" value="F:hydrolase activity, acting on carbon-nitrogen (but not peptide) bonds"/>
    <property type="evidence" value="ECO:0007669"/>
    <property type="project" value="InterPro"/>
</dbReference>
<dbReference type="InterPro" id="IPR011330">
    <property type="entry name" value="Glyco_hydro/deAcase_b/a-brl"/>
</dbReference>
<feature type="domain" description="NodB homology" evidence="1">
    <location>
        <begin position="41"/>
        <end position="133"/>
    </location>
</feature>
<dbReference type="AlphaFoldDB" id="A0A2M8KE46"/>
<evidence type="ECO:0000313" key="2">
    <source>
        <dbReference type="EMBL" id="PJE58192.1"/>
    </source>
</evidence>
<dbReference type="GO" id="GO:0005975">
    <property type="term" value="P:carbohydrate metabolic process"/>
    <property type="evidence" value="ECO:0007669"/>
    <property type="project" value="InterPro"/>
</dbReference>
<dbReference type="PANTHER" id="PTHR47561">
    <property type="entry name" value="POLYSACCHARIDE DEACETYLASE FAMILY PROTEIN (AFU_ORTHOLOGUE AFUA_6G05030)"/>
    <property type="match status" value="1"/>
</dbReference>
<dbReference type="PANTHER" id="PTHR47561:SF1">
    <property type="entry name" value="POLYSACCHARIDE DEACETYLASE FAMILY PROTEIN (AFU_ORTHOLOGUE AFUA_6G05030)"/>
    <property type="match status" value="1"/>
</dbReference>
<dbReference type="Proteomes" id="UP000231450">
    <property type="component" value="Unassembled WGS sequence"/>
</dbReference>
<dbReference type="EMBL" id="PFDW01000046">
    <property type="protein sequence ID" value="PJE58192.1"/>
    <property type="molecule type" value="Genomic_DNA"/>
</dbReference>
<dbReference type="InterPro" id="IPR002509">
    <property type="entry name" value="NODB_dom"/>
</dbReference>
<sequence>MGLEDDYPFNLMKKNNKICFVSVDVESDLNDEASFSNINSIEHLLGVFRQNSVPATLFVSGLVLEKFPELVKKWSVEFEIGSHNYTHDSLTNLSAEEKTLQINNFQNLYRRNLGKTCVGFRAPRHLIDNEEIKFLQDGDFEYDSSVIPDYVSFKRYGGFKGKAPLMPYRVSEKDYLKKGESRFIELPLTPVLGGFPLAGTWIRYFGPSFFRTLLFFRKPNFLSLMMHSWDAIEFNGPNSRNSGEKYLHQLEIILKHLKKISYEFKSGEKIANELK</sequence>
<name>A0A2M8KE46_9BACT</name>
<organism evidence="2 3">
    <name type="scientific">Candidatus Portnoybacteria bacterium CG10_big_fil_rev_8_21_14_0_10_36_7</name>
    <dbReference type="NCBI Taxonomy" id="1974812"/>
    <lineage>
        <taxon>Bacteria</taxon>
        <taxon>Candidatus Portnoyibacteriota</taxon>
    </lineage>
</organism>
<dbReference type="Pfam" id="PF01522">
    <property type="entry name" value="Polysacc_deac_1"/>
    <property type="match status" value="1"/>
</dbReference>
<gene>
    <name evidence="2" type="ORF">COU81_02165</name>
</gene>
<comment type="caution">
    <text evidence="2">The sequence shown here is derived from an EMBL/GenBank/DDBJ whole genome shotgun (WGS) entry which is preliminary data.</text>
</comment>
<accession>A0A2M8KE46</accession>
<reference evidence="3" key="1">
    <citation type="submission" date="2017-09" db="EMBL/GenBank/DDBJ databases">
        <title>Depth-based differentiation of microbial function through sediment-hosted aquifers and enrichment of novel symbionts in the deep terrestrial subsurface.</title>
        <authorList>
            <person name="Probst A.J."/>
            <person name="Ladd B."/>
            <person name="Jarett J.K."/>
            <person name="Geller-Mcgrath D.E."/>
            <person name="Sieber C.M.K."/>
            <person name="Emerson J.B."/>
            <person name="Anantharaman K."/>
            <person name="Thomas B.C."/>
            <person name="Malmstrom R."/>
            <person name="Stieglmeier M."/>
            <person name="Klingl A."/>
            <person name="Woyke T."/>
            <person name="Ryan C.M."/>
            <person name="Banfield J.F."/>
        </authorList>
    </citation>
    <scope>NUCLEOTIDE SEQUENCE [LARGE SCALE GENOMIC DNA]</scope>
</reference>
<evidence type="ECO:0000313" key="3">
    <source>
        <dbReference type="Proteomes" id="UP000231450"/>
    </source>
</evidence>
<proteinExistence type="predicted"/>
<protein>
    <recommendedName>
        <fullName evidence="1">NodB homology domain-containing protein</fullName>
    </recommendedName>
</protein>